<sequence length="175" mass="19354">MIAAVAEAPGTESDRLIGDGLELPWHLPVDFRRFKTLTTGHPLIMGRKTFESLLHQNGGPLPNRENVVLTRHPTRVDHPGIHVYGSLPLALEAFADAERVFIGGGAGVYGSVLEDGLADRLELTLVEGEFSGDTYFPPYRHLLEENGGPFELAERQKHPAADGRPAFRFDTYVRR</sequence>
<organism evidence="10 11">
    <name type="scientific">Rubricoccus marinus</name>
    <dbReference type="NCBI Taxonomy" id="716817"/>
    <lineage>
        <taxon>Bacteria</taxon>
        <taxon>Pseudomonadati</taxon>
        <taxon>Rhodothermota</taxon>
        <taxon>Rhodothermia</taxon>
        <taxon>Rhodothermales</taxon>
        <taxon>Rubricoccaceae</taxon>
        <taxon>Rubricoccus</taxon>
    </lineage>
</organism>
<evidence type="ECO:0000256" key="2">
    <source>
        <dbReference type="ARBA" id="ARBA00009539"/>
    </source>
</evidence>
<dbReference type="PANTHER" id="PTHR48069">
    <property type="entry name" value="DIHYDROFOLATE REDUCTASE"/>
    <property type="match status" value="1"/>
</dbReference>
<evidence type="ECO:0000256" key="6">
    <source>
        <dbReference type="ARBA" id="ARBA00023002"/>
    </source>
</evidence>
<proteinExistence type="inferred from homology"/>
<keyword evidence="11" id="KW-1185">Reference proteome</keyword>
<dbReference type="GO" id="GO:0046452">
    <property type="term" value="P:dihydrofolate metabolic process"/>
    <property type="evidence" value="ECO:0007669"/>
    <property type="project" value="TreeGrafter"/>
</dbReference>
<evidence type="ECO:0000313" key="11">
    <source>
        <dbReference type="Proteomes" id="UP000216446"/>
    </source>
</evidence>
<dbReference type="InterPro" id="IPR024072">
    <property type="entry name" value="DHFR-like_dom_sf"/>
</dbReference>
<dbReference type="InterPro" id="IPR001796">
    <property type="entry name" value="DHFR_dom"/>
</dbReference>
<dbReference type="AlphaFoldDB" id="A0A259U4B7"/>
<dbReference type="FunCoup" id="A0A259U4B7">
    <property type="interactions" value="406"/>
</dbReference>
<dbReference type="GO" id="GO:0005829">
    <property type="term" value="C:cytosol"/>
    <property type="evidence" value="ECO:0007669"/>
    <property type="project" value="TreeGrafter"/>
</dbReference>
<dbReference type="PROSITE" id="PS51330">
    <property type="entry name" value="DHFR_2"/>
    <property type="match status" value="1"/>
</dbReference>
<gene>
    <name evidence="10" type="ORF">BSZ36_15065</name>
</gene>
<evidence type="ECO:0000256" key="1">
    <source>
        <dbReference type="ARBA" id="ARBA00004903"/>
    </source>
</evidence>
<comment type="pathway">
    <text evidence="1">Cofactor biosynthesis; tetrahydrofolate biosynthesis; 5,6,7,8-tetrahydrofolate from 7,8-dihydrofolate: step 1/1.</text>
</comment>
<name>A0A259U4B7_9BACT</name>
<comment type="caution">
    <text evidence="10">The sequence shown here is derived from an EMBL/GenBank/DDBJ whole genome shotgun (WGS) entry which is preliminary data.</text>
</comment>
<evidence type="ECO:0000256" key="8">
    <source>
        <dbReference type="RuleBase" id="RU004474"/>
    </source>
</evidence>
<dbReference type="SUPFAM" id="SSF53597">
    <property type="entry name" value="Dihydrofolate reductase-like"/>
    <property type="match status" value="1"/>
</dbReference>
<dbReference type="GO" id="GO:0046654">
    <property type="term" value="P:tetrahydrofolate biosynthetic process"/>
    <property type="evidence" value="ECO:0007669"/>
    <property type="project" value="UniProtKB-UniPathway"/>
</dbReference>
<keyword evidence="5" id="KW-0521">NADP</keyword>
<dbReference type="PANTHER" id="PTHR48069:SF3">
    <property type="entry name" value="DIHYDROFOLATE REDUCTASE"/>
    <property type="match status" value="1"/>
</dbReference>
<keyword evidence="4" id="KW-0554">One-carbon metabolism</keyword>
<dbReference type="EMBL" id="MQWB01000001">
    <property type="protein sequence ID" value="OZC04762.1"/>
    <property type="molecule type" value="Genomic_DNA"/>
</dbReference>
<keyword evidence="6" id="KW-0560">Oxidoreductase</keyword>
<evidence type="ECO:0000256" key="3">
    <source>
        <dbReference type="ARBA" id="ARBA00012856"/>
    </source>
</evidence>
<accession>A0A259U4B7</accession>
<dbReference type="PRINTS" id="PR00070">
    <property type="entry name" value="DHFR"/>
</dbReference>
<reference evidence="10 11" key="1">
    <citation type="submission" date="2016-11" db="EMBL/GenBank/DDBJ databases">
        <title>Study of marine rhodopsin-containing bacteria.</title>
        <authorList>
            <person name="Yoshizawa S."/>
            <person name="Kumagai Y."/>
            <person name="Kogure K."/>
        </authorList>
    </citation>
    <scope>NUCLEOTIDE SEQUENCE [LARGE SCALE GENOMIC DNA]</scope>
    <source>
        <strain evidence="10 11">SG-29</strain>
    </source>
</reference>
<dbReference type="CDD" id="cd00209">
    <property type="entry name" value="DHFR"/>
    <property type="match status" value="1"/>
</dbReference>
<dbReference type="Pfam" id="PF00186">
    <property type="entry name" value="DHFR_1"/>
    <property type="match status" value="1"/>
</dbReference>
<dbReference type="InterPro" id="IPR017925">
    <property type="entry name" value="DHFR_CS"/>
</dbReference>
<dbReference type="GO" id="GO:0046655">
    <property type="term" value="P:folic acid metabolic process"/>
    <property type="evidence" value="ECO:0007669"/>
    <property type="project" value="TreeGrafter"/>
</dbReference>
<dbReference type="GO" id="GO:0004146">
    <property type="term" value="F:dihydrofolate reductase activity"/>
    <property type="evidence" value="ECO:0007669"/>
    <property type="project" value="UniProtKB-EC"/>
</dbReference>
<comment type="function">
    <text evidence="7">Key enzyme in folate metabolism. Catalyzes an essential reaction for de novo glycine and purine synthesis, and for DNA precursor synthesis.</text>
</comment>
<evidence type="ECO:0000256" key="5">
    <source>
        <dbReference type="ARBA" id="ARBA00022857"/>
    </source>
</evidence>
<comment type="similarity">
    <text evidence="2 8">Belongs to the dihydrofolate reductase family.</text>
</comment>
<dbReference type="GO" id="GO:0050661">
    <property type="term" value="F:NADP binding"/>
    <property type="evidence" value="ECO:0007669"/>
    <property type="project" value="InterPro"/>
</dbReference>
<dbReference type="Gene3D" id="3.40.430.10">
    <property type="entry name" value="Dihydrofolate Reductase, subunit A"/>
    <property type="match status" value="1"/>
</dbReference>
<dbReference type="InParanoid" id="A0A259U4B7"/>
<evidence type="ECO:0000313" key="10">
    <source>
        <dbReference type="EMBL" id="OZC04762.1"/>
    </source>
</evidence>
<dbReference type="InterPro" id="IPR012259">
    <property type="entry name" value="DHFR"/>
</dbReference>
<evidence type="ECO:0000256" key="7">
    <source>
        <dbReference type="ARBA" id="ARBA00025067"/>
    </source>
</evidence>
<dbReference type="EC" id="1.5.1.3" evidence="3"/>
<dbReference type="PROSITE" id="PS00075">
    <property type="entry name" value="DHFR_1"/>
    <property type="match status" value="1"/>
</dbReference>
<protein>
    <recommendedName>
        <fullName evidence="3">dihydrofolate reductase</fullName>
        <ecNumber evidence="3">1.5.1.3</ecNumber>
    </recommendedName>
</protein>
<dbReference type="Proteomes" id="UP000216446">
    <property type="component" value="Unassembled WGS sequence"/>
</dbReference>
<dbReference type="GO" id="GO:0006730">
    <property type="term" value="P:one-carbon metabolic process"/>
    <property type="evidence" value="ECO:0007669"/>
    <property type="project" value="UniProtKB-KW"/>
</dbReference>
<evidence type="ECO:0000256" key="4">
    <source>
        <dbReference type="ARBA" id="ARBA00022563"/>
    </source>
</evidence>
<dbReference type="UniPathway" id="UPA00077">
    <property type="reaction ID" value="UER00158"/>
</dbReference>
<feature type="domain" description="DHFR" evidence="9">
    <location>
        <begin position="1"/>
        <end position="174"/>
    </location>
</feature>
<evidence type="ECO:0000259" key="9">
    <source>
        <dbReference type="PROSITE" id="PS51330"/>
    </source>
</evidence>